<accession>A0A6N1VFE2</accession>
<proteinExistence type="predicted"/>
<dbReference type="KEGG" id="orm:HTY61_04990"/>
<reference evidence="1 2" key="1">
    <citation type="submission" date="2020-06" db="EMBL/GenBank/DDBJ databases">
        <title>Oricola thermophila sp. nov. isolated from a tidal sediments.</title>
        <authorList>
            <person name="Kwon K.K."/>
            <person name="Yang S.-H."/>
            <person name="Park M.-J."/>
        </authorList>
    </citation>
    <scope>NUCLEOTIDE SEQUENCE [LARGE SCALE GENOMIC DNA]</scope>
    <source>
        <strain evidence="1 2">MEBiC13590</strain>
    </source>
</reference>
<evidence type="ECO:0000313" key="1">
    <source>
        <dbReference type="EMBL" id="QKV17859.1"/>
    </source>
</evidence>
<name>A0A6N1VFE2_9HYPH</name>
<dbReference type="EMBL" id="CP054836">
    <property type="protein sequence ID" value="QKV17859.1"/>
    <property type="molecule type" value="Genomic_DNA"/>
</dbReference>
<protein>
    <submittedName>
        <fullName evidence="1">Uncharacterized protein</fullName>
    </submittedName>
</protein>
<keyword evidence="2" id="KW-1185">Reference proteome</keyword>
<evidence type="ECO:0000313" key="2">
    <source>
        <dbReference type="Proteomes" id="UP000509367"/>
    </source>
</evidence>
<sequence length="218" mass="23802">MTLTFPRQILNDRLAECTIDLDPGTEQAVHSRGRRATVSRVREPVWFGTFETPQLMDGDRIAWQSWGKSLRGGLRTFLAWDASRDLPLAYMSDGQMPDDGGSPWDGVATVSSLATPGQIDLTGVPAGYQATAGDRIGLEQEISSRDRYGYFEIMEDATADGSGNLSVTVEPLVPSMFTTAAVAKLYRPLCEFRLVKDSFSAPSRVGYPAVSFQGVQVL</sequence>
<gene>
    <name evidence="1" type="ORF">HTY61_04990</name>
</gene>
<dbReference type="AlphaFoldDB" id="A0A6N1VFE2"/>
<dbReference type="Proteomes" id="UP000509367">
    <property type="component" value="Chromosome"/>
</dbReference>
<dbReference type="RefSeq" id="WP_175275756.1">
    <property type="nucleotide sequence ID" value="NZ_CP054836.1"/>
</dbReference>
<organism evidence="1 2">
    <name type="scientific">Oricola thermophila</name>
    <dbReference type="NCBI Taxonomy" id="2742145"/>
    <lineage>
        <taxon>Bacteria</taxon>
        <taxon>Pseudomonadati</taxon>
        <taxon>Pseudomonadota</taxon>
        <taxon>Alphaproteobacteria</taxon>
        <taxon>Hyphomicrobiales</taxon>
        <taxon>Ahrensiaceae</taxon>
        <taxon>Oricola</taxon>
    </lineage>
</organism>